<dbReference type="GO" id="GO:0004523">
    <property type="term" value="F:RNA-DNA hybrid ribonuclease activity"/>
    <property type="evidence" value="ECO:0007669"/>
    <property type="project" value="InterPro"/>
</dbReference>
<organism evidence="11 12">
    <name type="scientific">Rhinopomastus cyanomelas</name>
    <name type="common">Common scimitarbill</name>
    <dbReference type="NCBI Taxonomy" id="113115"/>
    <lineage>
        <taxon>Eukaryota</taxon>
        <taxon>Metazoa</taxon>
        <taxon>Chordata</taxon>
        <taxon>Craniata</taxon>
        <taxon>Vertebrata</taxon>
        <taxon>Euteleostomi</taxon>
        <taxon>Archelosauria</taxon>
        <taxon>Archosauria</taxon>
        <taxon>Dinosauria</taxon>
        <taxon>Saurischia</taxon>
        <taxon>Theropoda</taxon>
        <taxon>Coelurosauria</taxon>
        <taxon>Aves</taxon>
        <taxon>Neognathae</taxon>
        <taxon>Neoaves</taxon>
        <taxon>Telluraves</taxon>
        <taxon>Coraciimorphae</taxon>
        <taxon>Bucerotiformes</taxon>
        <taxon>Rhinopomastidae</taxon>
        <taxon>Rhinopomastus</taxon>
    </lineage>
</organism>
<comment type="caution">
    <text evidence="11">The sequence shown here is derived from an EMBL/GenBank/DDBJ whole genome shotgun (WGS) entry which is preliminary data.</text>
</comment>
<keyword evidence="3" id="KW-0540">Nuclease</keyword>
<dbReference type="Pfam" id="PF02022">
    <property type="entry name" value="Integrase_Zn"/>
    <property type="match status" value="1"/>
</dbReference>
<dbReference type="SUPFAM" id="SSF46919">
    <property type="entry name" value="N-terminal Zn binding domain of HIV integrase"/>
    <property type="match status" value="1"/>
</dbReference>
<keyword evidence="8" id="KW-0863">Zinc-finger</keyword>
<dbReference type="Proteomes" id="UP000565785">
    <property type="component" value="Unassembled WGS sequence"/>
</dbReference>
<dbReference type="InterPro" id="IPR012337">
    <property type="entry name" value="RNaseH-like_sf"/>
</dbReference>
<dbReference type="PROSITE" id="PS50879">
    <property type="entry name" value="RNASE_H_1"/>
    <property type="match status" value="1"/>
</dbReference>
<evidence type="ECO:0000256" key="7">
    <source>
        <dbReference type="ARBA" id="ARBA00022918"/>
    </source>
</evidence>
<dbReference type="InterPro" id="IPR036397">
    <property type="entry name" value="RNaseH_sf"/>
</dbReference>
<evidence type="ECO:0000256" key="8">
    <source>
        <dbReference type="PROSITE-ProRule" id="PRU00450"/>
    </source>
</evidence>
<proteinExistence type="predicted"/>
<protein>
    <submittedName>
        <fullName evidence="11">POL1 protein</fullName>
    </submittedName>
</protein>
<keyword evidence="6" id="KW-0378">Hydrolase</keyword>
<evidence type="ECO:0000256" key="6">
    <source>
        <dbReference type="ARBA" id="ARBA00022801"/>
    </source>
</evidence>
<evidence type="ECO:0000259" key="9">
    <source>
        <dbReference type="PROSITE" id="PS50876"/>
    </source>
</evidence>
<dbReference type="Gene3D" id="1.10.10.200">
    <property type="match status" value="1"/>
</dbReference>
<dbReference type="Pfam" id="PF00075">
    <property type="entry name" value="RNase_H"/>
    <property type="match status" value="1"/>
</dbReference>
<dbReference type="PANTHER" id="PTHR41694">
    <property type="entry name" value="ENDOGENOUS RETROVIRUS GROUP K MEMBER POL PROTEIN"/>
    <property type="match status" value="1"/>
</dbReference>
<sequence>VSLKLRVLDTPLEGPTIFTDASSVTGQGAVVWQGPDNEWETRVLVDRTISVQMLEAKAVAVALSLWPETSCNIVTDSAFVTRLLLRMGTEGVPSTTIASLLEEALVTRSAPVVILHVCSHSEVPGFFSIGNAIADKVAGTQVYTLQAARDLHSSLHIGARALAWVCSIPLSSTREVVLACPHCNS</sequence>
<evidence type="ECO:0000256" key="1">
    <source>
        <dbReference type="ARBA" id="ARBA00022679"/>
    </source>
</evidence>
<keyword evidence="1" id="KW-0808">Transferase</keyword>
<dbReference type="GO" id="GO:0003964">
    <property type="term" value="F:RNA-directed DNA polymerase activity"/>
    <property type="evidence" value="ECO:0007669"/>
    <property type="project" value="UniProtKB-KW"/>
</dbReference>
<feature type="non-terminal residue" evidence="11">
    <location>
        <position position="1"/>
    </location>
</feature>
<dbReference type="PANTHER" id="PTHR41694:SF3">
    <property type="entry name" value="RNA-DIRECTED DNA POLYMERASE-RELATED"/>
    <property type="match status" value="1"/>
</dbReference>
<feature type="domain" description="Integrase-type" evidence="9">
    <location>
        <begin position="143"/>
        <end position="184"/>
    </location>
</feature>
<feature type="non-terminal residue" evidence="11">
    <location>
        <position position="185"/>
    </location>
</feature>
<dbReference type="InterPro" id="IPR002156">
    <property type="entry name" value="RNaseH_domain"/>
</dbReference>
<dbReference type="InterPro" id="IPR017856">
    <property type="entry name" value="Integrase-like_N"/>
</dbReference>
<dbReference type="EMBL" id="VXBP01003921">
    <property type="protein sequence ID" value="NXN96047.1"/>
    <property type="molecule type" value="Genomic_DNA"/>
</dbReference>
<evidence type="ECO:0000313" key="11">
    <source>
        <dbReference type="EMBL" id="NXN96047.1"/>
    </source>
</evidence>
<evidence type="ECO:0000259" key="10">
    <source>
        <dbReference type="PROSITE" id="PS50879"/>
    </source>
</evidence>
<dbReference type="Gene3D" id="3.30.420.10">
    <property type="entry name" value="Ribonuclease H-like superfamily/Ribonuclease H"/>
    <property type="match status" value="1"/>
</dbReference>
<evidence type="ECO:0000256" key="3">
    <source>
        <dbReference type="ARBA" id="ARBA00022722"/>
    </source>
</evidence>
<gene>
    <name evidence="11" type="primary">Pol_3</name>
    <name evidence="11" type="ORF">RHICYA_R16408</name>
</gene>
<evidence type="ECO:0000256" key="2">
    <source>
        <dbReference type="ARBA" id="ARBA00022695"/>
    </source>
</evidence>
<dbReference type="AlphaFoldDB" id="A0A7L1NBJ3"/>
<dbReference type="GO" id="GO:0035613">
    <property type="term" value="F:RNA stem-loop binding"/>
    <property type="evidence" value="ECO:0007669"/>
    <property type="project" value="TreeGrafter"/>
</dbReference>
<keyword evidence="7" id="KW-0695">RNA-directed DNA polymerase</keyword>
<evidence type="ECO:0000256" key="4">
    <source>
        <dbReference type="ARBA" id="ARBA00022723"/>
    </source>
</evidence>
<keyword evidence="12" id="KW-1185">Reference proteome</keyword>
<keyword evidence="5" id="KW-0255">Endonuclease</keyword>
<evidence type="ECO:0000256" key="5">
    <source>
        <dbReference type="ARBA" id="ARBA00022759"/>
    </source>
</evidence>
<dbReference type="PROSITE" id="PS50876">
    <property type="entry name" value="ZF_INTEGRASE"/>
    <property type="match status" value="1"/>
</dbReference>
<dbReference type="SUPFAM" id="SSF53098">
    <property type="entry name" value="Ribonuclease H-like"/>
    <property type="match status" value="1"/>
</dbReference>
<keyword evidence="8" id="KW-0862">Zinc</keyword>
<keyword evidence="4" id="KW-0479">Metal-binding</keyword>
<dbReference type="GO" id="GO:0008270">
    <property type="term" value="F:zinc ion binding"/>
    <property type="evidence" value="ECO:0007669"/>
    <property type="project" value="UniProtKB-KW"/>
</dbReference>
<reference evidence="11 12" key="1">
    <citation type="submission" date="2019-09" db="EMBL/GenBank/DDBJ databases">
        <title>Bird 10,000 Genomes (B10K) Project - Family phase.</title>
        <authorList>
            <person name="Zhang G."/>
        </authorList>
    </citation>
    <scope>NUCLEOTIDE SEQUENCE [LARGE SCALE GENOMIC DNA]</scope>
    <source>
        <strain evidence="11">B10K-DU-002-35</strain>
        <tissue evidence="11">Muscle</tissue>
    </source>
</reference>
<feature type="domain" description="RNase H type-1" evidence="10">
    <location>
        <begin position="11"/>
        <end position="143"/>
    </location>
</feature>
<keyword evidence="2" id="KW-0548">Nucleotidyltransferase</keyword>
<dbReference type="InterPro" id="IPR003308">
    <property type="entry name" value="Integrase_Zn-bd_dom_N"/>
</dbReference>
<accession>A0A7L1NBJ3</accession>
<dbReference type="OrthoDB" id="9395371at2759"/>
<name>A0A7L1NBJ3_RHICY</name>
<evidence type="ECO:0000313" key="12">
    <source>
        <dbReference type="Proteomes" id="UP000565785"/>
    </source>
</evidence>